<dbReference type="PANTHER" id="PTHR11071">
    <property type="entry name" value="PEPTIDYL-PROLYL CIS-TRANS ISOMERASE"/>
    <property type="match status" value="1"/>
</dbReference>
<keyword evidence="4" id="KW-0732">Signal</keyword>
<feature type="signal peptide" evidence="4">
    <location>
        <begin position="1"/>
        <end position="21"/>
    </location>
</feature>
<dbReference type="PRINTS" id="PR00153">
    <property type="entry name" value="CSAPPISMRASE"/>
</dbReference>
<gene>
    <name evidence="6" type="ORF">ACHAWO_003529</name>
</gene>
<dbReference type="SUPFAM" id="SSF50891">
    <property type="entry name" value="Cyclophilin-like"/>
    <property type="match status" value="1"/>
</dbReference>
<accession>A0ABD3MNT8</accession>
<evidence type="ECO:0000313" key="7">
    <source>
        <dbReference type="Proteomes" id="UP001530400"/>
    </source>
</evidence>
<dbReference type="PROSITE" id="PS50072">
    <property type="entry name" value="CSA_PPIASE_2"/>
    <property type="match status" value="1"/>
</dbReference>
<keyword evidence="3 4" id="KW-0413">Isomerase</keyword>
<dbReference type="Pfam" id="PF00160">
    <property type="entry name" value="Pro_isomerase"/>
    <property type="match status" value="1"/>
</dbReference>
<evidence type="ECO:0000256" key="2">
    <source>
        <dbReference type="ARBA" id="ARBA00023110"/>
    </source>
</evidence>
<sequence length="245" mass="26615">MTTMACIFFLIVLLLTPIVVAEKVAGGAALEDIVPMQKVKRPKLKEPFKFPEVTHKVYLDVVINEEEPIKGRITIGLFGKAVPRASENFRSLCACDKGNGKMSKKPLCYKGTKFHRIICGDCLTGDNSDRLFNAVPNFMIQGGDISDSNGVGGESIYGGYFDDEPSEVLLNKLYLVASANKGPNTNGSQFFINTVKSSWLDGKNVVFGMVLSGYDIVDEIESVGSNEGHPHVDVLIESSGVLEDS</sequence>
<dbReference type="GO" id="GO:0003755">
    <property type="term" value="F:peptidyl-prolyl cis-trans isomerase activity"/>
    <property type="evidence" value="ECO:0007669"/>
    <property type="project" value="UniProtKB-UniRule"/>
</dbReference>
<dbReference type="PANTHER" id="PTHR11071:SF561">
    <property type="entry name" value="PEPTIDYL-PROLYL CIS-TRANS ISOMERASE D-RELATED"/>
    <property type="match status" value="1"/>
</dbReference>
<keyword evidence="2 4" id="KW-0697">Rotamase</keyword>
<dbReference type="Proteomes" id="UP001530400">
    <property type="component" value="Unassembled WGS sequence"/>
</dbReference>
<dbReference type="InterPro" id="IPR002130">
    <property type="entry name" value="Cyclophilin-type_PPIase_dom"/>
</dbReference>
<feature type="domain" description="PPIase cyclophilin-type" evidence="5">
    <location>
        <begin position="71"/>
        <end position="241"/>
    </location>
</feature>
<organism evidence="6 7">
    <name type="scientific">Cyclotella atomus</name>
    <dbReference type="NCBI Taxonomy" id="382360"/>
    <lineage>
        <taxon>Eukaryota</taxon>
        <taxon>Sar</taxon>
        <taxon>Stramenopiles</taxon>
        <taxon>Ochrophyta</taxon>
        <taxon>Bacillariophyta</taxon>
        <taxon>Coscinodiscophyceae</taxon>
        <taxon>Thalassiosirophycidae</taxon>
        <taxon>Stephanodiscales</taxon>
        <taxon>Stephanodiscaceae</taxon>
        <taxon>Cyclotella</taxon>
    </lineage>
</organism>
<evidence type="ECO:0000313" key="6">
    <source>
        <dbReference type="EMBL" id="KAL3765665.1"/>
    </source>
</evidence>
<dbReference type="Gene3D" id="2.40.100.10">
    <property type="entry name" value="Cyclophilin-like"/>
    <property type="match status" value="1"/>
</dbReference>
<protein>
    <recommendedName>
        <fullName evidence="4">Peptidyl-prolyl cis-trans isomerase</fullName>
        <shortName evidence="4">PPIase</shortName>
        <ecNumber evidence="4">5.2.1.8</ecNumber>
    </recommendedName>
</protein>
<comment type="similarity">
    <text evidence="4">Belongs to the cyclophilin-type PPIase family.</text>
</comment>
<evidence type="ECO:0000259" key="5">
    <source>
        <dbReference type="PROSITE" id="PS50072"/>
    </source>
</evidence>
<dbReference type="FunFam" id="2.40.100.10:FF:000025">
    <property type="entry name" value="Peptidyl-prolyl cis-trans isomerase CYP19-2"/>
    <property type="match status" value="1"/>
</dbReference>
<dbReference type="EMBL" id="JALLPJ020001398">
    <property type="protein sequence ID" value="KAL3765665.1"/>
    <property type="molecule type" value="Genomic_DNA"/>
</dbReference>
<reference evidence="6 7" key="1">
    <citation type="submission" date="2024-10" db="EMBL/GenBank/DDBJ databases">
        <title>Updated reference genomes for cyclostephanoid diatoms.</title>
        <authorList>
            <person name="Roberts W.R."/>
            <person name="Alverson A.J."/>
        </authorList>
    </citation>
    <scope>NUCLEOTIDE SEQUENCE [LARGE SCALE GENOMIC DNA]</scope>
    <source>
        <strain evidence="6 7">AJA010-31</strain>
    </source>
</reference>
<feature type="chain" id="PRO_5044531844" description="Peptidyl-prolyl cis-trans isomerase" evidence="4">
    <location>
        <begin position="22"/>
        <end position="245"/>
    </location>
</feature>
<evidence type="ECO:0000256" key="3">
    <source>
        <dbReference type="ARBA" id="ARBA00023235"/>
    </source>
</evidence>
<keyword evidence="7" id="KW-1185">Reference proteome</keyword>
<comment type="function">
    <text evidence="4">PPIases accelerate the folding of proteins. It catalyzes the cis-trans isomerization of proline imidic peptide bonds in oligopeptides.</text>
</comment>
<proteinExistence type="inferred from homology"/>
<dbReference type="AlphaFoldDB" id="A0ABD3MNT8"/>
<comment type="catalytic activity">
    <reaction evidence="1 4">
        <text>[protein]-peptidylproline (omega=180) = [protein]-peptidylproline (omega=0)</text>
        <dbReference type="Rhea" id="RHEA:16237"/>
        <dbReference type="Rhea" id="RHEA-COMP:10747"/>
        <dbReference type="Rhea" id="RHEA-COMP:10748"/>
        <dbReference type="ChEBI" id="CHEBI:83833"/>
        <dbReference type="ChEBI" id="CHEBI:83834"/>
        <dbReference type="EC" id="5.2.1.8"/>
    </reaction>
</comment>
<comment type="caution">
    <text evidence="6">The sequence shown here is derived from an EMBL/GenBank/DDBJ whole genome shotgun (WGS) entry which is preliminary data.</text>
</comment>
<dbReference type="EC" id="5.2.1.8" evidence="4"/>
<dbReference type="InterPro" id="IPR029000">
    <property type="entry name" value="Cyclophilin-like_dom_sf"/>
</dbReference>
<evidence type="ECO:0000256" key="1">
    <source>
        <dbReference type="ARBA" id="ARBA00000971"/>
    </source>
</evidence>
<name>A0ABD3MNT8_9STRA</name>
<evidence type="ECO:0000256" key="4">
    <source>
        <dbReference type="RuleBase" id="RU363019"/>
    </source>
</evidence>